<comment type="caution">
    <text evidence="1">The sequence shown here is derived from an EMBL/GenBank/DDBJ whole genome shotgun (WGS) entry which is preliminary data.</text>
</comment>
<name>A0A2S4UU34_9BASI</name>
<dbReference type="VEuPathDB" id="FungiDB:PSHT_14705"/>
<dbReference type="PANTHER" id="PTHR12277">
    <property type="entry name" value="ALPHA/BETA HYDROLASE DOMAIN-CONTAINING PROTEIN"/>
    <property type="match status" value="1"/>
</dbReference>
<dbReference type="PANTHER" id="PTHR12277:SF64">
    <property type="entry name" value="SUPERFAMILY HYDROLASE, PUTATIVE (AFU_ORTHOLOGUE AFUA_3G01760)-RELATED"/>
    <property type="match status" value="1"/>
</dbReference>
<reference evidence="1" key="1">
    <citation type="submission" date="2017-12" db="EMBL/GenBank/DDBJ databases">
        <title>Gene loss provides genomic basis for host adaptation in cereal stripe rust fungi.</title>
        <authorList>
            <person name="Xia C."/>
        </authorList>
    </citation>
    <scope>NUCLEOTIDE SEQUENCE [LARGE SCALE GENOMIC DNA]</scope>
    <source>
        <strain evidence="1">93-210</strain>
    </source>
</reference>
<dbReference type="SUPFAM" id="SSF53474">
    <property type="entry name" value="alpha/beta-Hydrolases"/>
    <property type="match status" value="1"/>
</dbReference>
<dbReference type="AlphaFoldDB" id="A0A2S4UU34"/>
<dbReference type="Proteomes" id="UP000239156">
    <property type="component" value="Unassembled WGS sequence"/>
</dbReference>
<organism evidence="1 2">
    <name type="scientific">Puccinia striiformis</name>
    <dbReference type="NCBI Taxonomy" id="27350"/>
    <lineage>
        <taxon>Eukaryota</taxon>
        <taxon>Fungi</taxon>
        <taxon>Dikarya</taxon>
        <taxon>Basidiomycota</taxon>
        <taxon>Pucciniomycotina</taxon>
        <taxon>Pucciniomycetes</taxon>
        <taxon>Pucciniales</taxon>
        <taxon>Pucciniaceae</taxon>
        <taxon>Puccinia</taxon>
    </lineage>
</organism>
<accession>A0A2S4UU34</accession>
<dbReference type="GO" id="GO:0008474">
    <property type="term" value="F:palmitoyl-(protein) hydrolase activity"/>
    <property type="evidence" value="ECO:0007669"/>
    <property type="project" value="TreeGrafter"/>
</dbReference>
<keyword evidence="2" id="KW-1185">Reference proteome</keyword>
<dbReference type="InterPro" id="IPR029058">
    <property type="entry name" value="AB_hydrolase_fold"/>
</dbReference>
<sequence>MILCRKPMNNGPLIIQRTLRLRGRLIYRDRRGVRIPNLSRPWSALSAARLVKEASIQDDVLACSPPPDGVPWLLVGQLLLVLPAALWTWKVGTFIREFRSAPASPPKNLCVDRSLSSLASRLERLDTSESIFQRRLLYMPYFPPGSRTQELDPADPMLRGLTVRKLSFAPVDGSPRLDGLLLTPSSLGSRPPEGLIYYLQGNAGNTLARLPKFRELLFPAAATDPPTLGLFALSPRGYWSSGGPLPFPLTALTPPGHRLSQRGLLRDYGRVLAELGQRSELKNVPVWLHGHSLGGAVAAQLLAEMCKAEGGTAHIAGLILENPLPSVPHMVKVLYPSKWLPYHYLGGFARDRWDSSQALHSIHHHIPLLVIQSEHDELVPPLLTRGLYDDACASRLSDPTNNPTHQPITQHAVIPHALHDSAFSKARYRLTVHRFISRTMPHKK</sequence>
<protein>
    <recommendedName>
        <fullName evidence="3">AB hydrolase-1 domain-containing protein</fullName>
    </recommendedName>
</protein>
<evidence type="ECO:0000313" key="2">
    <source>
        <dbReference type="Proteomes" id="UP000239156"/>
    </source>
</evidence>
<evidence type="ECO:0008006" key="3">
    <source>
        <dbReference type="Google" id="ProtNLM"/>
    </source>
</evidence>
<proteinExistence type="predicted"/>
<evidence type="ECO:0000313" key="1">
    <source>
        <dbReference type="EMBL" id="POW00794.1"/>
    </source>
</evidence>
<dbReference type="GO" id="GO:0016020">
    <property type="term" value="C:membrane"/>
    <property type="evidence" value="ECO:0007669"/>
    <property type="project" value="TreeGrafter"/>
</dbReference>
<gene>
    <name evidence="1" type="ORF">PSTT_12890</name>
</gene>
<dbReference type="VEuPathDB" id="FungiDB:PSTT_12890"/>
<dbReference type="Gene3D" id="3.40.50.1820">
    <property type="entry name" value="alpha/beta hydrolase"/>
    <property type="match status" value="1"/>
</dbReference>
<dbReference type="EMBL" id="PKSL01000171">
    <property type="protein sequence ID" value="POW00794.1"/>
    <property type="molecule type" value="Genomic_DNA"/>
</dbReference>